<dbReference type="AlphaFoldDB" id="A0A5R9GNP0"/>
<dbReference type="GO" id="GO:0006813">
    <property type="term" value="P:potassium ion transport"/>
    <property type="evidence" value="ECO:0007669"/>
    <property type="project" value="InterPro"/>
</dbReference>
<dbReference type="InterPro" id="IPR003148">
    <property type="entry name" value="RCK_N"/>
</dbReference>
<keyword evidence="5" id="KW-1185">Reference proteome</keyword>
<feature type="transmembrane region" description="Helical" evidence="2">
    <location>
        <begin position="90"/>
        <end position="114"/>
    </location>
</feature>
<name>A0A5R9GNP0_9PROT</name>
<dbReference type="InterPro" id="IPR013099">
    <property type="entry name" value="K_chnl_dom"/>
</dbReference>
<keyword evidence="2" id="KW-1133">Transmembrane helix</keyword>
<dbReference type="Gene3D" id="3.40.50.720">
    <property type="entry name" value="NAD(P)-binding Rossmann-like Domain"/>
    <property type="match status" value="2"/>
</dbReference>
<reference evidence="4 5" key="1">
    <citation type="journal article" date="2019" name="Appl. Environ. Microbiol.">
        <title>Environmental Evidence and Genomic Insight of Iron-oxidizing Bacteria Preference Towards More Corrosion Resistant Stainless Steel at Higher Salinities.</title>
        <authorList>
            <person name="Garrison C.E."/>
            <person name="Price K.A."/>
            <person name="Field E.K."/>
        </authorList>
    </citation>
    <scope>NUCLEOTIDE SEQUENCE [LARGE SCALE GENOMIC DNA]</scope>
    <source>
        <strain evidence="4 5">P3</strain>
    </source>
</reference>
<dbReference type="PANTHER" id="PTHR43833:SF11">
    <property type="entry name" value="VOLTAGE-GATED POTASSIUM CHANNEL KCH"/>
    <property type="match status" value="1"/>
</dbReference>
<dbReference type="Proteomes" id="UP000306585">
    <property type="component" value="Unassembled WGS sequence"/>
</dbReference>
<keyword evidence="2" id="KW-0472">Membrane</keyword>
<dbReference type="PANTHER" id="PTHR43833">
    <property type="entry name" value="POTASSIUM CHANNEL PROTEIN 2-RELATED-RELATED"/>
    <property type="match status" value="1"/>
</dbReference>
<evidence type="ECO:0000313" key="4">
    <source>
        <dbReference type="EMBL" id="TLS66549.1"/>
    </source>
</evidence>
<comment type="subcellular location">
    <subcellularLocation>
        <location evidence="1">Cell membrane</location>
        <topology evidence="1">Multi-pass membrane protein</topology>
    </subcellularLocation>
</comment>
<accession>A0A5R9GNP0</accession>
<keyword evidence="2" id="KW-0812">Transmembrane</keyword>
<feature type="transmembrane region" description="Helical" evidence="2">
    <location>
        <begin position="59"/>
        <end position="78"/>
    </location>
</feature>
<dbReference type="GO" id="GO:0034220">
    <property type="term" value="P:monoatomic ion transmembrane transport"/>
    <property type="evidence" value="ECO:0007669"/>
    <property type="project" value="UniProtKB-KW"/>
</dbReference>
<feature type="domain" description="RCK N-terminal" evidence="3">
    <location>
        <begin position="137"/>
        <end position="259"/>
    </location>
</feature>
<dbReference type="Pfam" id="PF07885">
    <property type="entry name" value="Ion_trans_2"/>
    <property type="match status" value="1"/>
</dbReference>
<dbReference type="PROSITE" id="PS51201">
    <property type="entry name" value="RCK_N"/>
    <property type="match status" value="1"/>
</dbReference>
<keyword evidence="4" id="KW-0406">Ion transport</keyword>
<dbReference type="SUPFAM" id="SSF51735">
    <property type="entry name" value="NAD(P)-binding Rossmann-fold domains"/>
    <property type="match status" value="2"/>
</dbReference>
<dbReference type="SUPFAM" id="SSF81324">
    <property type="entry name" value="Voltage-gated potassium channels"/>
    <property type="match status" value="1"/>
</dbReference>
<dbReference type="InterPro" id="IPR050721">
    <property type="entry name" value="Trk_Ktr_HKT_K-transport"/>
</dbReference>
<organism evidence="4 5">
    <name type="scientific">Mariprofundus erugo</name>
    <dbReference type="NCBI Taxonomy" id="2528639"/>
    <lineage>
        <taxon>Bacteria</taxon>
        <taxon>Pseudomonadati</taxon>
        <taxon>Pseudomonadota</taxon>
        <taxon>Candidatius Mariprofundia</taxon>
        <taxon>Mariprofundales</taxon>
        <taxon>Mariprofundaceae</taxon>
        <taxon>Mariprofundus</taxon>
    </lineage>
</organism>
<dbReference type="Gene3D" id="1.10.287.70">
    <property type="match status" value="1"/>
</dbReference>
<dbReference type="EMBL" id="VBRY01000009">
    <property type="protein sequence ID" value="TLS66549.1"/>
    <property type="molecule type" value="Genomic_DNA"/>
</dbReference>
<dbReference type="GO" id="GO:0005886">
    <property type="term" value="C:plasma membrane"/>
    <property type="evidence" value="ECO:0007669"/>
    <property type="project" value="UniProtKB-SubCell"/>
</dbReference>
<gene>
    <name evidence="4" type="ORF">FEF65_10330</name>
</gene>
<evidence type="ECO:0000259" key="3">
    <source>
        <dbReference type="PROSITE" id="PS51201"/>
    </source>
</evidence>
<evidence type="ECO:0000313" key="5">
    <source>
        <dbReference type="Proteomes" id="UP000306585"/>
    </source>
</evidence>
<evidence type="ECO:0000256" key="2">
    <source>
        <dbReference type="SAM" id="Phobius"/>
    </source>
</evidence>
<dbReference type="Pfam" id="PF02254">
    <property type="entry name" value="TrkA_N"/>
    <property type="match status" value="2"/>
</dbReference>
<comment type="caution">
    <text evidence="4">The sequence shown here is derived from an EMBL/GenBank/DDBJ whole genome shotgun (WGS) entry which is preliminary data.</text>
</comment>
<dbReference type="InterPro" id="IPR036291">
    <property type="entry name" value="NAD(P)-bd_dom_sf"/>
</dbReference>
<sequence>MRSKPVTGGNGDRSTDAVIVYVMRRMRAPLITLIVVLSVSLLGLVLIPGQEPDGTPWHMSFFEAFYFVSYTATTIGFGELPYPFNAAQRLWVTFMIYPTVIAWLYAFGAILSLIQDPVFRHALLESAYSRHVRRIKTPFHLVCGYGDTGQILVRTLSQENQQMVVIDIDQGAIDELRIEELKLFVPGLSADAAKSAHLIKAGITHPYCHTVVAITDDDRANLKIAISSKLLNPKVQVICRAESKGIEDNMASFGTDRIINPFNSFADTLEVFLFSAEKFRLRKRLFDCYTNPKLPQQVAQGHWIICGFGRLGQAVYQRLASHGLPTVVIEANRPVESLPEAHVIGRGTEAVTLMEADILHAAGIVAATDDDADNLSIIMTARELHPRLYLVGRQNVRANDALFDAAAIHMRMQINRIVANHATSFIATPLFHLFMAQVQARPEPYVAGINTRLNNVMGEAAGDLWQLNLTVDDAPAICRAIANGQTMMIRHLIMDPWSCVVTRPAVPLALQRHGTDEVVLMPELTTQLAAGDSILLFGRDHKVCLNSRFSIEAVEFMLQNERAAMA</sequence>
<keyword evidence="4" id="KW-0813">Transport</keyword>
<dbReference type="RefSeq" id="WP_138239729.1">
    <property type="nucleotide sequence ID" value="NZ_VBRY01000009.1"/>
</dbReference>
<evidence type="ECO:0000256" key="1">
    <source>
        <dbReference type="ARBA" id="ARBA00004651"/>
    </source>
</evidence>
<feature type="transmembrane region" description="Helical" evidence="2">
    <location>
        <begin position="28"/>
        <end position="47"/>
    </location>
</feature>
<proteinExistence type="predicted"/>
<keyword evidence="4" id="KW-0407">Ion channel</keyword>
<protein>
    <submittedName>
        <fullName evidence="4">Potassium channel family protein</fullName>
    </submittedName>
</protein>